<dbReference type="Proteomes" id="UP000490939">
    <property type="component" value="Unassembled WGS sequence"/>
</dbReference>
<feature type="region of interest" description="Disordered" evidence="1">
    <location>
        <begin position="1"/>
        <end position="20"/>
    </location>
</feature>
<comment type="caution">
    <text evidence="2">The sequence shown here is derived from an EMBL/GenBank/DDBJ whole genome shotgun (WGS) entry which is preliminary data.</text>
</comment>
<keyword evidence="3" id="KW-1185">Reference proteome</keyword>
<reference evidence="2 3" key="1">
    <citation type="submission" date="2019-07" db="EMBL/GenBank/DDBJ databases">
        <title>Venturia inaequalis Genome Resource.</title>
        <authorList>
            <person name="Lichtner F.J."/>
        </authorList>
    </citation>
    <scope>NUCLEOTIDE SEQUENCE [LARGE SCALE GENOMIC DNA]</scope>
    <source>
        <strain evidence="2 3">DMI_063113</strain>
    </source>
</reference>
<evidence type="ECO:0000313" key="2">
    <source>
        <dbReference type="EMBL" id="KAE9989896.1"/>
    </source>
</evidence>
<dbReference type="EMBL" id="WNWR01000163">
    <property type="protein sequence ID" value="KAE9989896.1"/>
    <property type="molecule type" value="Genomic_DNA"/>
</dbReference>
<dbReference type="InterPro" id="IPR038883">
    <property type="entry name" value="AN11006-like"/>
</dbReference>
<dbReference type="PANTHER" id="PTHR42085:SF8">
    <property type="entry name" value="F-BOX DOMAIN-CONTAINING PROTEIN"/>
    <property type="match status" value="1"/>
</dbReference>
<evidence type="ECO:0000313" key="3">
    <source>
        <dbReference type="Proteomes" id="UP000490939"/>
    </source>
</evidence>
<evidence type="ECO:0008006" key="4">
    <source>
        <dbReference type="Google" id="ProtNLM"/>
    </source>
</evidence>
<organism evidence="2 3">
    <name type="scientific">Venturia inaequalis</name>
    <name type="common">Apple scab fungus</name>
    <dbReference type="NCBI Taxonomy" id="5025"/>
    <lineage>
        <taxon>Eukaryota</taxon>
        <taxon>Fungi</taxon>
        <taxon>Dikarya</taxon>
        <taxon>Ascomycota</taxon>
        <taxon>Pezizomycotina</taxon>
        <taxon>Dothideomycetes</taxon>
        <taxon>Pleosporomycetidae</taxon>
        <taxon>Venturiales</taxon>
        <taxon>Venturiaceae</taxon>
        <taxon>Venturia</taxon>
    </lineage>
</organism>
<name>A0A8H3VK77_VENIN</name>
<dbReference type="AlphaFoldDB" id="A0A8H3VK77"/>
<proteinExistence type="predicted"/>
<accession>A0A8H3VK77</accession>
<evidence type="ECO:0000256" key="1">
    <source>
        <dbReference type="SAM" id="MobiDB-lite"/>
    </source>
</evidence>
<sequence length="251" mass="28805">MFIDSVVPSNRRRKRSKPSSDLHLVTAPQSFPFLKLPAELRNRIYSLALVPDDPIQLTETIKKNRRHVATRTKRSTLQQRISHNILRTRKQVYYEAAPVLYGQPIEFSDPYGHGQTALVCFLSQIGKHGARMLQAIVLDTVKVGKVSAFTHPVFTLLIDAINLKELRINRLYEGNHRSDFPDANVGKLVQLFFPVAQIWIEQMGRSRADGKDWKDVLSLGQCEKWLDPYWHPLLPFSRARFCADIDLLCAM</sequence>
<gene>
    <name evidence="2" type="ORF">EG327_002128</name>
</gene>
<dbReference type="OrthoDB" id="5397846at2759"/>
<dbReference type="PANTHER" id="PTHR42085">
    <property type="entry name" value="F-BOX DOMAIN-CONTAINING PROTEIN"/>
    <property type="match status" value="1"/>
</dbReference>
<protein>
    <recommendedName>
        <fullName evidence="4">F-box domain-containing protein</fullName>
    </recommendedName>
</protein>